<keyword evidence="2" id="KW-1185">Reference proteome</keyword>
<gene>
    <name evidence="1" type="ORF">BXY41_11665</name>
</gene>
<organism evidence="1 2">
    <name type="scientific">Lacrimispora xylanisolvens</name>
    <dbReference type="NCBI Taxonomy" id="384636"/>
    <lineage>
        <taxon>Bacteria</taxon>
        <taxon>Bacillati</taxon>
        <taxon>Bacillota</taxon>
        <taxon>Clostridia</taxon>
        <taxon>Lachnospirales</taxon>
        <taxon>Lachnospiraceae</taxon>
        <taxon>Lacrimispora</taxon>
    </lineage>
</organism>
<protein>
    <submittedName>
        <fullName evidence="1">Uncharacterized protein DUF4160</fullName>
    </submittedName>
</protein>
<comment type="caution">
    <text evidence="1">The sequence shown here is derived from an EMBL/GenBank/DDBJ whole genome shotgun (WGS) entry which is preliminary data.</text>
</comment>
<dbReference type="RefSeq" id="WP_104439293.1">
    <property type="nucleotide sequence ID" value="NZ_PTJA01000016.1"/>
</dbReference>
<reference evidence="1 2" key="1">
    <citation type="submission" date="2018-02" db="EMBL/GenBank/DDBJ databases">
        <title>Genomic Encyclopedia of Archaeal and Bacterial Type Strains, Phase II (KMG-II): from individual species to whole genera.</title>
        <authorList>
            <person name="Goeker M."/>
        </authorList>
    </citation>
    <scope>NUCLEOTIDE SEQUENCE [LARGE SCALE GENOMIC DNA]</scope>
    <source>
        <strain evidence="1 2">DSM 3808</strain>
    </source>
</reference>
<dbReference type="Pfam" id="PF13711">
    <property type="entry name" value="DUF4160"/>
    <property type="match status" value="1"/>
</dbReference>
<evidence type="ECO:0000313" key="1">
    <source>
        <dbReference type="EMBL" id="PPK77526.1"/>
    </source>
</evidence>
<dbReference type="InterPro" id="IPR025427">
    <property type="entry name" value="DUF4160"/>
</dbReference>
<dbReference type="Proteomes" id="UP000237749">
    <property type="component" value="Unassembled WGS sequence"/>
</dbReference>
<sequence length="83" mass="9904">MPEIARFYGIVIKMFFKPKEHEPSHLHALYGEHIGIFDLRTMEMTEGDLPRRAQELVKEWMSQNHNELLDMWDSQNLKKLPPL</sequence>
<name>A0A2S6HJ85_9FIRM</name>
<proteinExistence type="predicted"/>
<accession>A0A2S6HJ85</accession>
<evidence type="ECO:0000313" key="2">
    <source>
        <dbReference type="Proteomes" id="UP000237749"/>
    </source>
</evidence>
<dbReference type="OrthoDB" id="122670at2"/>
<dbReference type="EMBL" id="PTJA01000016">
    <property type="protein sequence ID" value="PPK77526.1"/>
    <property type="molecule type" value="Genomic_DNA"/>
</dbReference>
<dbReference type="AlphaFoldDB" id="A0A2S6HJ85"/>